<dbReference type="Proteomes" id="UP000482960">
    <property type="component" value="Unassembled WGS sequence"/>
</dbReference>
<dbReference type="AlphaFoldDB" id="A0A6V8KWG5"/>
<feature type="domain" description="HTH lacI-type" evidence="4">
    <location>
        <begin position="15"/>
        <end position="69"/>
    </location>
</feature>
<evidence type="ECO:0000256" key="1">
    <source>
        <dbReference type="ARBA" id="ARBA00023015"/>
    </source>
</evidence>
<dbReference type="PANTHER" id="PTHR30146">
    <property type="entry name" value="LACI-RELATED TRANSCRIPTIONAL REPRESSOR"/>
    <property type="match status" value="1"/>
</dbReference>
<dbReference type="InterPro" id="IPR028082">
    <property type="entry name" value="Peripla_BP_I"/>
</dbReference>
<dbReference type="SMART" id="SM00354">
    <property type="entry name" value="HTH_LACI"/>
    <property type="match status" value="1"/>
</dbReference>
<evidence type="ECO:0000256" key="2">
    <source>
        <dbReference type="ARBA" id="ARBA00023125"/>
    </source>
</evidence>
<dbReference type="InterPro" id="IPR000843">
    <property type="entry name" value="HTH_LacI"/>
</dbReference>
<proteinExistence type="predicted"/>
<dbReference type="GO" id="GO:0003700">
    <property type="term" value="F:DNA-binding transcription factor activity"/>
    <property type="evidence" value="ECO:0007669"/>
    <property type="project" value="TreeGrafter"/>
</dbReference>
<dbReference type="CDD" id="cd01392">
    <property type="entry name" value="HTH_LacI"/>
    <property type="match status" value="1"/>
</dbReference>
<keyword evidence="2" id="KW-0238">DNA-binding</keyword>
<evidence type="ECO:0000313" key="6">
    <source>
        <dbReference type="Proteomes" id="UP000482960"/>
    </source>
</evidence>
<name>A0A6V8KWG5_9ACTN</name>
<evidence type="ECO:0000256" key="3">
    <source>
        <dbReference type="ARBA" id="ARBA00023163"/>
    </source>
</evidence>
<reference evidence="5 6" key="1">
    <citation type="submission" date="2020-03" db="EMBL/GenBank/DDBJ databases">
        <title>Whole genome shotgun sequence of Phytohabitans rumicis NBRC 108638.</title>
        <authorList>
            <person name="Komaki H."/>
            <person name="Tamura T."/>
        </authorList>
    </citation>
    <scope>NUCLEOTIDE SEQUENCE [LARGE SCALE GENOMIC DNA]</scope>
    <source>
        <strain evidence="5 6">NBRC 108638</strain>
    </source>
</reference>
<keyword evidence="6" id="KW-1185">Reference proteome</keyword>
<keyword evidence="3" id="KW-0804">Transcription</keyword>
<sequence>MEVAGEQAPGGRRRPTMRDVAAEAGVSKGLVSLILNGNPGPSAGTTARVLQIADRLGYRTNRTASLLARRRSGMLGVTVTPSNPFHAELVEEIQLVADQSGYDLALGAMTPSHDETEAIQTLLDFRCEALFLLGSVLPAQALAELTGGVPVVSVGRAIGMPGFDVIRTADREGLALLVDHLVALGHRHIAHVDGGDGFVSAERREAYTMAMRRHGLAPTVHHGGETERDGIRAAQALDLSSGVTAIVAYNDRCAVGVLDHLDRAGIGVPAQVSVAGYDDSLLAQLYRMNLTTVSQSPREQARLAVAAAIERLDGKRTQDQEIVLEPQLVVRGSTASAPLARPEP</sequence>
<dbReference type="Pfam" id="PF00356">
    <property type="entry name" value="LacI"/>
    <property type="match status" value="1"/>
</dbReference>
<dbReference type="EMBL" id="BLPG01000001">
    <property type="protein sequence ID" value="GFJ86649.1"/>
    <property type="molecule type" value="Genomic_DNA"/>
</dbReference>
<keyword evidence="1" id="KW-0805">Transcription regulation</keyword>
<dbReference type="SUPFAM" id="SSF53822">
    <property type="entry name" value="Periplasmic binding protein-like I"/>
    <property type="match status" value="1"/>
</dbReference>
<dbReference type="CDD" id="cd06267">
    <property type="entry name" value="PBP1_LacI_sugar_binding-like"/>
    <property type="match status" value="1"/>
</dbReference>
<dbReference type="PANTHER" id="PTHR30146:SF109">
    <property type="entry name" value="HTH-TYPE TRANSCRIPTIONAL REGULATOR GALS"/>
    <property type="match status" value="1"/>
</dbReference>
<dbReference type="Pfam" id="PF13377">
    <property type="entry name" value="Peripla_BP_3"/>
    <property type="match status" value="1"/>
</dbReference>
<dbReference type="InterPro" id="IPR046335">
    <property type="entry name" value="LacI/GalR-like_sensor"/>
</dbReference>
<dbReference type="Gene3D" id="3.40.50.2300">
    <property type="match status" value="2"/>
</dbReference>
<dbReference type="GO" id="GO:0000976">
    <property type="term" value="F:transcription cis-regulatory region binding"/>
    <property type="evidence" value="ECO:0007669"/>
    <property type="project" value="TreeGrafter"/>
</dbReference>
<dbReference type="InterPro" id="IPR010982">
    <property type="entry name" value="Lambda_DNA-bd_dom_sf"/>
</dbReference>
<evidence type="ECO:0000313" key="5">
    <source>
        <dbReference type="EMBL" id="GFJ86649.1"/>
    </source>
</evidence>
<accession>A0A6V8KWG5</accession>
<comment type="caution">
    <text evidence="5">The sequence shown here is derived from an EMBL/GenBank/DDBJ whole genome shotgun (WGS) entry which is preliminary data.</text>
</comment>
<evidence type="ECO:0000259" key="4">
    <source>
        <dbReference type="PROSITE" id="PS50932"/>
    </source>
</evidence>
<reference evidence="5 6" key="2">
    <citation type="submission" date="2020-03" db="EMBL/GenBank/DDBJ databases">
        <authorList>
            <person name="Ichikawa N."/>
            <person name="Kimura A."/>
            <person name="Kitahashi Y."/>
            <person name="Uohara A."/>
        </authorList>
    </citation>
    <scope>NUCLEOTIDE SEQUENCE [LARGE SCALE GENOMIC DNA]</scope>
    <source>
        <strain evidence="5 6">NBRC 108638</strain>
    </source>
</reference>
<organism evidence="5 6">
    <name type="scientific">Phytohabitans rumicis</name>
    <dbReference type="NCBI Taxonomy" id="1076125"/>
    <lineage>
        <taxon>Bacteria</taxon>
        <taxon>Bacillati</taxon>
        <taxon>Actinomycetota</taxon>
        <taxon>Actinomycetes</taxon>
        <taxon>Micromonosporales</taxon>
        <taxon>Micromonosporaceae</taxon>
    </lineage>
</organism>
<dbReference type="Gene3D" id="1.10.260.40">
    <property type="entry name" value="lambda repressor-like DNA-binding domains"/>
    <property type="match status" value="1"/>
</dbReference>
<dbReference type="SUPFAM" id="SSF47413">
    <property type="entry name" value="lambda repressor-like DNA-binding domains"/>
    <property type="match status" value="1"/>
</dbReference>
<protein>
    <submittedName>
        <fullName evidence="5">LacI family transcriptional regulator</fullName>
    </submittedName>
</protein>
<dbReference type="PROSITE" id="PS50932">
    <property type="entry name" value="HTH_LACI_2"/>
    <property type="match status" value="1"/>
</dbReference>
<gene>
    <name evidence="5" type="primary">lacI_1</name>
    <name evidence="5" type="ORF">Prum_002910</name>
</gene>